<comment type="caution">
    <text evidence="1">The sequence shown here is derived from an EMBL/GenBank/DDBJ whole genome shotgun (WGS) entry which is preliminary data.</text>
</comment>
<organism evidence="1 2">
    <name type="scientific">Ceratopteris richardii</name>
    <name type="common">Triangle waterfern</name>
    <dbReference type="NCBI Taxonomy" id="49495"/>
    <lineage>
        <taxon>Eukaryota</taxon>
        <taxon>Viridiplantae</taxon>
        <taxon>Streptophyta</taxon>
        <taxon>Embryophyta</taxon>
        <taxon>Tracheophyta</taxon>
        <taxon>Polypodiopsida</taxon>
        <taxon>Polypodiidae</taxon>
        <taxon>Polypodiales</taxon>
        <taxon>Pteridineae</taxon>
        <taxon>Pteridaceae</taxon>
        <taxon>Parkerioideae</taxon>
        <taxon>Ceratopteris</taxon>
    </lineage>
</organism>
<reference evidence="1" key="1">
    <citation type="submission" date="2021-08" db="EMBL/GenBank/DDBJ databases">
        <title>WGS assembly of Ceratopteris richardii.</title>
        <authorList>
            <person name="Marchant D.B."/>
            <person name="Chen G."/>
            <person name="Jenkins J."/>
            <person name="Shu S."/>
            <person name="Leebens-Mack J."/>
            <person name="Grimwood J."/>
            <person name="Schmutz J."/>
            <person name="Soltis P."/>
            <person name="Soltis D."/>
            <person name="Chen Z.-H."/>
        </authorList>
    </citation>
    <scope>NUCLEOTIDE SEQUENCE</scope>
    <source>
        <strain evidence="1">Whitten #5841</strain>
        <tissue evidence="1">Leaf</tissue>
    </source>
</reference>
<dbReference type="EMBL" id="CM035415">
    <property type="protein sequence ID" value="KAH7426439.1"/>
    <property type="molecule type" value="Genomic_DNA"/>
</dbReference>
<gene>
    <name evidence="1" type="ORF">KP509_10G002000</name>
</gene>
<name>A0A8T2U1B1_CERRI</name>
<dbReference type="AlphaFoldDB" id="A0A8T2U1B1"/>
<evidence type="ECO:0000313" key="1">
    <source>
        <dbReference type="EMBL" id="KAH7426439.1"/>
    </source>
</evidence>
<evidence type="ECO:0000313" key="2">
    <source>
        <dbReference type="Proteomes" id="UP000825935"/>
    </source>
</evidence>
<protein>
    <submittedName>
        <fullName evidence="1">Uncharacterized protein</fullName>
    </submittedName>
</protein>
<sequence length="149" mass="17213">MKGFLRKAQKGEKWCQQPDYAQGHMRYRVHDSRTEIDKVSLSLSLSLFREGFGPLSRVMSFEDQRCLGLYLLEVHRHRDTLLRRAGGRQSQRQITDFFTPDTGQLEEQSVEHLVQSSVHTHTATTGTLIDRAVELGRSRRPRVRGASQY</sequence>
<keyword evidence="2" id="KW-1185">Reference proteome</keyword>
<proteinExistence type="predicted"/>
<accession>A0A8T2U1B1</accession>
<dbReference type="Proteomes" id="UP000825935">
    <property type="component" value="Chromosome 10"/>
</dbReference>